<keyword evidence="6" id="KW-0547">Nucleotide-binding</keyword>
<evidence type="ECO:0000313" key="14">
    <source>
        <dbReference type="EMBL" id="KAJ8747902.1"/>
    </source>
</evidence>
<dbReference type="GO" id="GO:0005524">
    <property type="term" value="F:ATP binding"/>
    <property type="evidence" value="ECO:0007669"/>
    <property type="project" value="UniProtKB-KW"/>
</dbReference>
<keyword evidence="5" id="KW-0732">Signal</keyword>
<keyword evidence="8" id="KW-0067">ATP-binding</keyword>
<keyword evidence="9 12" id="KW-1133">Transmembrane helix</keyword>
<comment type="caution">
    <text evidence="14">The sequence shown here is derived from an EMBL/GenBank/DDBJ whole genome shotgun (WGS) entry which is preliminary data.</text>
</comment>
<dbReference type="SUPFAM" id="SSF56112">
    <property type="entry name" value="Protein kinase-like (PK-like)"/>
    <property type="match status" value="1"/>
</dbReference>
<evidence type="ECO:0000256" key="5">
    <source>
        <dbReference type="ARBA" id="ARBA00022729"/>
    </source>
</evidence>
<dbReference type="GO" id="GO:0016020">
    <property type="term" value="C:membrane"/>
    <property type="evidence" value="ECO:0007669"/>
    <property type="project" value="UniProtKB-SubCell"/>
</dbReference>
<feature type="transmembrane region" description="Helical" evidence="12">
    <location>
        <begin position="137"/>
        <end position="153"/>
    </location>
</feature>
<dbReference type="InterPro" id="IPR011009">
    <property type="entry name" value="Kinase-like_dom_sf"/>
</dbReference>
<keyword evidence="4 12" id="KW-0812">Transmembrane</keyword>
<evidence type="ECO:0000256" key="8">
    <source>
        <dbReference type="ARBA" id="ARBA00022840"/>
    </source>
</evidence>
<evidence type="ECO:0000256" key="10">
    <source>
        <dbReference type="ARBA" id="ARBA00023136"/>
    </source>
</evidence>
<evidence type="ECO:0000256" key="1">
    <source>
        <dbReference type="ARBA" id="ARBA00004479"/>
    </source>
</evidence>
<dbReference type="PROSITE" id="PS50011">
    <property type="entry name" value="PROTEIN_KINASE_DOM"/>
    <property type="match status" value="1"/>
</dbReference>
<proteinExistence type="predicted"/>
<dbReference type="EMBL" id="JAIWQS010000055">
    <property type="protein sequence ID" value="KAJ8747902.1"/>
    <property type="molecule type" value="Genomic_DNA"/>
</dbReference>
<evidence type="ECO:0000256" key="11">
    <source>
        <dbReference type="ARBA" id="ARBA00023180"/>
    </source>
</evidence>
<evidence type="ECO:0000313" key="15">
    <source>
        <dbReference type="Proteomes" id="UP001159364"/>
    </source>
</evidence>
<dbReference type="InterPro" id="IPR000719">
    <property type="entry name" value="Prot_kinase_dom"/>
</dbReference>
<keyword evidence="2" id="KW-0723">Serine/threonine-protein kinase</keyword>
<evidence type="ECO:0000259" key="13">
    <source>
        <dbReference type="PROSITE" id="PS50011"/>
    </source>
</evidence>
<keyword evidence="7" id="KW-0418">Kinase</keyword>
<dbReference type="FunFam" id="1.10.510.10:FF:000590">
    <property type="entry name" value="PR5-like receptor kinase"/>
    <property type="match status" value="1"/>
</dbReference>
<dbReference type="Gene3D" id="3.30.200.20">
    <property type="entry name" value="Phosphorylase Kinase, domain 1"/>
    <property type="match status" value="1"/>
</dbReference>
<dbReference type="FunFam" id="3.30.200.20:FF:000178">
    <property type="entry name" value="serine/threonine-protein kinase PBS1-like"/>
    <property type="match status" value="1"/>
</dbReference>
<feature type="transmembrane region" description="Helical" evidence="12">
    <location>
        <begin position="111"/>
        <end position="131"/>
    </location>
</feature>
<evidence type="ECO:0000256" key="12">
    <source>
        <dbReference type="SAM" id="Phobius"/>
    </source>
</evidence>
<dbReference type="Gene3D" id="1.10.510.10">
    <property type="entry name" value="Transferase(Phosphotransferase) domain 1"/>
    <property type="match status" value="1"/>
</dbReference>
<feature type="domain" description="Protein kinase" evidence="13">
    <location>
        <begin position="189"/>
        <end position="451"/>
    </location>
</feature>
<keyword evidence="15" id="KW-1185">Reference proteome</keyword>
<dbReference type="Pfam" id="PF00069">
    <property type="entry name" value="Pkinase"/>
    <property type="match status" value="1"/>
</dbReference>
<dbReference type="PANTHER" id="PTHR27009">
    <property type="entry name" value="RUST RESISTANCE KINASE LR10-RELATED"/>
    <property type="match status" value="1"/>
</dbReference>
<evidence type="ECO:0000256" key="7">
    <source>
        <dbReference type="ARBA" id="ARBA00022777"/>
    </source>
</evidence>
<keyword evidence="3" id="KW-0808">Transferase</keyword>
<evidence type="ECO:0000256" key="2">
    <source>
        <dbReference type="ARBA" id="ARBA00022527"/>
    </source>
</evidence>
<dbReference type="Proteomes" id="UP001159364">
    <property type="component" value="Unassembled WGS sequence"/>
</dbReference>
<gene>
    <name evidence="14" type="ORF">K2173_012792</name>
</gene>
<dbReference type="InterPro" id="IPR045874">
    <property type="entry name" value="LRK10/LRL21-25-like"/>
</dbReference>
<protein>
    <recommendedName>
        <fullName evidence="13">Protein kinase domain-containing protein</fullName>
    </recommendedName>
</protein>
<comment type="subcellular location">
    <subcellularLocation>
        <location evidence="1">Membrane</location>
        <topology evidence="1">Single-pass type I membrane protein</topology>
    </subcellularLocation>
</comment>
<keyword evidence="11" id="KW-0325">Glycoprotein</keyword>
<evidence type="ECO:0000256" key="4">
    <source>
        <dbReference type="ARBA" id="ARBA00022692"/>
    </source>
</evidence>
<reference evidence="14 15" key="1">
    <citation type="submission" date="2021-09" db="EMBL/GenBank/DDBJ databases">
        <title>Genomic insights and catalytic innovation underlie evolution of tropane alkaloids biosynthesis.</title>
        <authorList>
            <person name="Wang Y.-J."/>
            <person name="Tian T."/>
            <person name="Huang J.-P."/>
            <person name="Huang S.-X."/>
        </authorList>
    </citation>
    <scope>NUCLEOTIDE SEQUENCE [LARGE SCALE GENOMIC DNA]</scope>
    <source>
        <strain evidence="14">KIB-2018</strain>
        <tissue evidence="14">Leaf</tissue>
    </source>
</reference>
<accession>A0AAV8S702</accession>
<keyword evidence="10 12" id="KW-0472">Membrane</keyword>
<organism evidence="14 15">
    <name type="scientific">Erythroxylum novogranatense</name>
    <dbReference type="NCBI Taxonomy" id="1862640"/>
    <lineage>
        <taxon>Eukaryota</taxon>
        <taxon>Viridiplantae</taxon>
        <taxon>Streptophyta</taxon>
        <taxon>Embryophyta</taxon>
        <taxon>Tracheophyta</taxon>
        <taxon>Spermatophyta</taxon>
        <taxon>Magnoliopsida</taxon>
        <taxon>eudicotyledons</taxon>
        <taxon>Gunneridae</taxon>
        <taxon>Pentapetalae</taxon>
        <taxon>rosids</taxon>
        <taxon>fabids</taxon>
        <taxon>Malpighiales</taxon>
        <taxon>Erythroxylaceae</taxon>
        <taxon>Erythroxylum</taxon>
    </lineage>
</organism>
<evidence type="ECO:0000256" key="3">
    <source>
        <dbReference type="ARBA" id="ARBA00022679"/>
    </source>
</evidence>
<sequence length="451" mass="51150">MESPLYVNASSSPSCANGDNSSFLFTSSSMNSYKYIFPSNAPKQALREFCTVDQLVLSSFPMNQTTENLTYLNIQRCLEQGFKLSWFPIDCEEYKGYGYCQCDPTTYLVQWIGSVILLLFSPYLAVISFFLCAEGYFLLRTLYGAPCIFIFLIDEWRRRHLSMHDSIDEFLQGNMPIRFTYSEVKKMTSNFMDKFGQGGYGFVHKGKHRSGTLVAIKILTKVNADGQEFTNEVATIGRIHHVNVVQLIGFCTEGSKRALYIFSQESCQSLTCQDLYAISLGVARGIKYLHQGCDMQILHFDIEPHNILLDKNFTPKVSDFGLAELYPAKDSIVPSTAARETLGYVSPEMFYKNIGGISHKADVYSFGMLLMEMAGKRRNFTTVADHSSQTHFPLWAYDQIHHGREIEIIDAAEEAKNVVYKMVVVALWCIQMNSNNRPPMNKVVEMLEGEV</sequence>
<evidence type="ECO:0000256" key="6">
    <source>
        <dbReference type="ARBA" id="ARBA00022741"/>
    </source>
</evidence>
<dbReference type="GO" id="GO:0004674">
    <property type="term" value="F:protein serine/threonine kinase activity"/>
    <property type="evidence" value="ECO:0007669"/>
    <property type="project" value="UniProtKB-KW"/>
</dbReference>
<name>A0AAV8S702_9ROSI</name>
<dbReference type="AlphaFoldDB" id="A0AAV8S702"/>
<evidence type="ECO:0000256" key="9">
    <source>
        <dbReference type="ARBA" id="ARBA00022989"/>
    </source>
</evidence>